<dbReference type="OrthoDB" id="30844at2"/>
<evidence type="ECO:0000313" key="1">
    <source>
        <dbReference type="EMBL" id="TBH17561.1"/>
    </source>
</evidence>
<keyword evidence="2" id="KW-1185">Reference proteome</keyword>
<dbReference type="PANTHER" id="PTHR36456:SF1">
    <property type="entry name" value="UPF0232 PROTEIN SCO3875"/>
    <property type="match status" value="1"/>
</dbReference>
<organism evidence="1 2">
    <name type="scientific">Thermus thermamylovorans</name>
    <dbReference type="NCBI Taxonomy" id="2509362"/>
    <lineage>
        <taxon>Bacteria</taxon>
        <taxon>Thermotogati</taxon>
        <taxon>Deinococcota</taxon>
        <taxon>Deinococci</taxon>
        <taxon>Thermales</taxon>
        <taxon>Thermaceae</taxon>
        <taxon>Thermus</taxon>
    </lineage>
</organism>
<comment type="caution">
    <text evidence="1">The sequence shown here is derived from an EMBL/GenBank/DDBJ whole genome shotgun (WGS) entry which is preliminary data.</text>
</comment>
<dbReference type="InterPro" id="IPR007922">
    <property type="entry name" value="DciA-like"/>
</dbReference>
<evidence type="ECO:0000313" key="2">
    <source>
        <dbReference type="Proteomes" id="UP000292858"/>
    </source>
</evidence>
<dbReference type="Pfam" id="PF05258">
    <property type="entry name" value="DciA"/>
    <property type="match status" value="1"/>
</dbReference>
<reference evidence="1 2" key="1">
    <citation type="submission" date="2019-02" db="EMBL/GenBank/DDBJ databases">
        <title>Thermus sp. a novel from hot spring.</title>
        <authorList>
            <person name="Zhao Z."/>
        </authorList>
    </citation>
    <scope>NUCLEOTIDE SEQUENCE [LARGE SCALE GENOMIC DNA]</scope>
    <source>
        <strain evidence="1 2">CFH 72773T</strain>
    </source>
</reference>
<dbReference type="PANTHER" id="PTHR36456">
    <property type="entry name" value="UPF0232 PROTEIN SCO3875"/>
    <property type="match status" value="1"/>
</dbReference>
<accession>A0A4Q9AZF8</accession>
<dbReference type="AlphaFoldDB" id="A0A4Q9AZF8"/>
<dbReference type="Proteomes" id="UP000292858">
    <property type="component" value="Unassembled WGS sequence"/>
</dbReference>
<gene>
    <name evidence="1" type="ORF">ETP66_08225</name>
</gene>
<name>A0A4Q9AZF8_9DEIN</name>
<protein>
    <submittedName>
        <fullName evidence="1">DUF721 domain-containing protein</fullName>
    </submittedName>
</protein>
<proteinExistence type="predicted"/>
<sequence>MLDGRGGSPVPRRLKEVLPETLRRLGGEERWRRGAVLAAWKEVVGRELARLTEAVALEGGILTVRVADALTAHGLTYSRLALLRHYEERFPGMVREIRFVVGQVGAPPSPGSPAPEDPEGTRKAWELAREALPELRGSVARAALALLRHRRGEPCPICESPSEAHPCPTCRRLLESPAVRKGAERLKRGRAAGLEGEALLVARHLARQSLLAEMAELFPQALREEGLRPLLGDLARRFQALFPDEPLPEAVRSLLAKGP</sequence>
<dbReference type="EMBL" id="SIJL01000010">
    <property type="protein sequence ID" value="TBH17561.1"/>
    <property type="molecule type" value="Genomic_DNA"/>
</dbReference>